<reference evidence="1 2" key="1">
    <citation type="submission" date="2018-06" db="EMBL/GenBank/DDBJ databases">
        <title>Freshwater and sediment microbial communities from various areas in North America, analyzing microbe dynamics in response to fracking.</title>
        <authorList>
            <person name="Lamendella R."/>
        </authorList>
    </citation>
    <scope>NUCLEOTIDE SEQUENCE [LARGE SCALE GENOMIC DNA]</scope>
    <source>
        <strain evidence="1 2">NG-13</strain>
    </source>
</reference>
<comment type="caution">
    <text evidence="1">The sequence shown here is derived from an EMBL/GenBank/DDBJ whole genome shotgun (WGS) entry which is preliminary data.</text>
</comment>
<name>A0ABX9BGK8_9BACL</name>
<organism evidence="1 2">
    <name type="scientific">Paenibacillus pabuli</name>
    <dbReference type="NCBI Taxonomy" id="1472"/>
    <lineage>
        <taxon>Bacteria</taxon>
        <taxon>Bacillati</taxon>
        <taxon>Bacillota</taxon>
        <taxon>Bacilli</taxon>
        <taxon>Bacillales</taxon>
        <taxon>Paenibacillaceae</taxon>
        <taxon>Paenibacillus</taxon>
    </lineage>
</organism>
<evidence type="ECO:0000313" key="1">
    <source>
        <dbReference type="EMBL" id="RAI91812.1"/>
    </source>
</evidence>
<keyword evidence="2" id="KW-1185">Reference proteome</keyword>
<proteinExistence type="predicted"/>
<sequence length="51" mass="6036">MFNQKKDGGSVIRINVFFIVFIFCQDSQVHEGFIRSKLVHVMRRAFLGYKK</sequence>
<dbReference type="EMBL" id="QLLI01000011">
    <property type="protein sequence ID" value="RAI91812.1"/>
    <property type="molecule type" value="Genomic_DNA"/>
</dbReference>
<accession>A0ABX9BGK8</accession>
<protein>
    <submittedName>
        <fullName evidence="1">Uncharacterized protein</fullName>
    </submittedName>
</protein>
<gene>
    <name evidence="1" type="ORF">DET54_111131</name>
</gene>
<evidence type="ECO:0000313" key="2">
    <source>
        <dbReference type="Proteomes" id="UP000248827"/>
    </source>
</evidence>
<dbReference type="Proteomes" id="UP000248827">
    <property type="component" value="Unassembled WGS sequence"/>
</dbReference>